<dbReference type="GO" id="GO:0051082">
    <property type="term" value="F:unfolded protein binding"/>
    <property type="evidence" value="ECO:0007669"/>
    <property type="project" value="InterPro"/>
</dbReference>
<dbReference type="InterPro" id="IPR016153">
    <property type="entry name" value="Heat_shock_Hsp33_N"/>
</dbReference>
<sequence>MTDKAAKPVKSVTKTSSFLREYMPDILDPTEDYSARFVIEAHPVHGRLVRLGETLDQILKAHDYPPQIANLLGEACVLAVLVGASLKFEGRLILQAQGDGVVRYVVADYDTKGGLRGFCRFDPEELVALVAANEGSFQSLGAQALLGKGTFIMTLDPENHGERYQGITPIEGESLALCAETYFRQSEQVPTQIKLACTEFAGEDGPNWRAAGAMIQAIAGDATRGDTKDSFQHIRALFETLGEEELTDFDLPADRLLFRLFHEDGVRLSAAKQIHKLCRCTQERVEGLVQSFTDEEQSEMLEADGKVHITCEYCSKTFFVGL</sequence>
<dbReference type="PANTHER" id="PTHR30111">
    <property type="entry name" value="33 KDA CHAPERONIN"/>
    <property type="match status" value="1"/>
</dbReference>
<dbReference type="OrthoDB" id="9793753at2"/>
<organism evidence="6 7">
    <name type="scientific">Asticcacaulis taihuensis</name>
    <dbReference type="NCBI Taxonomy" id="260084"/>
    <lineage>
        <taxon>Bacteria</taxon>
        <taxon>Pseudomonadati</taxon>
        <taxon>Pseudomonadota</taxon>
        <taxon>Alphaproteobacteria</taxon>
        <taxon>Caulobacterales</taxon>
        <taxon>Caulobacteraceae</taxon>
        <taxon>Asticcacaulis</taxon>
    </lineage>
</organism>
<dbReference type="Gene3D" id="1.10.287.480">
    <property type="entry name" value="helix hairpin bin"/>
    <property type="match status" value="1"/>
</dbReference>
<evidence type="ECO:0000256" key="5">
    <source>
        <dbReference type="ARBA" id="ARBA00023284"/>
    </source>
</evidence>
<dbReference type="Gene3D" id="3.90.1280.10">
    <property type="entry name" value="HSP33 redox switch-like"/>
    <property type="match status" value="1"/>
</dbReference>
<reference evidence="7" key="1">
    <citation type="submission" date="2016-10" db="EMBL/GenBank/DDBJ databases">
        <authorList>
            <person name="Varghese N."/>
            <person name="Submissions S."/>
        </authorList>
    </citation>
    <scope>NUCLEOTIDE SEQUENCE [LARGE SCALE GENOMIC DNA]</scope>
    <source>
        <strain evidence="7">CGMCC 1.3431</strain>
    </source>
</reference>
<dbReference type="PIRSF" id="PIRSF005261">
    <property type="entry name" value="Heat_shock_Hsp33"/>
    <property type="match status" value="1"/>
</dbReference>
<dbReference type="CDD" id="cd00498">
    <property type="entry name" value="Hsp33"/>
    <property type="match status" value="1"/>
</dbReference>
<dbReference type="Gene3D" id="3.55.30.10">
    <property type="entry name" value="Hsp33 domain"/>
    <property type="match status" value="1"/>
</dbReference>
<evidence type="ECO:0000256" key="3">
    <source>
        <dbReference type="ARBA" id="ARBA00023157"/>
    </source>
</evidence>
<keyword evidence="1" id="KW-0963">Cytoplasm</keyword>
<keyword evidence="3" id="KW-1015">Disulfide bond</keyword>
<dbReference type="InterPro" id="IPR023212">
    <property type="entry name" value="Hsp33_helix_hairpin_bin_dom_sf"/>
</dbReference>
<protein>
    <submittedName>
        <fullName evidence="6">Molecular chaperone Hsp33</fullName>
    </submittedName>
</protein>
<dbReference type="STRING" id="260084.SAMN02927928_3166"/>
<evidence type="ECO:0000256" key="1">
    <source>
        <dbReference type="ARBA" id="ARBA00022490"/>
    </source>
</evidence>
<evidence type="ECO:0000256" key="2">
    <source>
        <dbReference type="ARBA" id="ARBA00022833"/>
    </source>
</evidence>
<keyword evidence="2" id="KW-0862">Zinc</keyword>
<dbReference type="AlphaFoldDB" id="A0A1G4T201"/>
<keyword evidence="5" id="KW-0676">Redox-active center</keyword>
<dbReference type="Pfam" id="PF01430">
    <property type="entry name" value="HSP33"/>
    <property type="match status" value="1"/>
</dbReference>
<dbReference type="InterPro" id="IPR016154">
    <property type="entry name" value="Heat_shock_Hsp33_C"/>
</dbReference>
<dbReference type="PANTHER" id="PTHR30111:SF1">
    <property type="entry name" value="33 KDA CHAPERONIN"/>
    <property type="match status" value="1"/>
</dbReference>
<dbReference type="NCBIfam" id="NF002386">
    <property type="entry name" value="PRK01402.1"/>
    <property type="match status" value="1"/>
</dbReference>
<evidence type="ECO:0000256" key="4">
    <source>
        <dbReference type="ARBA" id="ARBA00023186"/>
    </source>
</evidence>
<name>A0A1G4T201_9CAUL</name>
<evidence type="ECO:0000313" key="6">
    <source>
        <dbReference type="EMBL" id="SCW75462.1"/>
    </source>
</evidence>
<dbReference type="SUPFAM" id="SSF64397">
    <property type="entry name" value="Hsp33 domain"/>
    <property type="match status" value="1"/>
</dbReference>
<keyword evidence="7" id="KW-1185">Reference proteome</keyword>
<dbReference type="EMBL" id="FMTS01000006">
    <property type="protein sequence ID" value="SCW75462.1"/>
    <property type="molecule type" value="Genomic_DNA"/>
</dbReference>
<dbReference type="GO" id="GO:0005737">
    <property type="term" value="C:cytoplasm"/>
    <property type="evidence" value="ECO:0007669"/>
    <property type="project" value="InterPro"/>
</dbReference>
<gene>
    <name evidence="6" type="ORF">SAMN02927928_3166</name>
</gene>
<dbReference type="SUPFAM" id="SSF118352">
    <property type="entry name" value="HSP33 redox switch-like"/>
    <property type="match status" value="1"/>
</dbReference>
<dbReference type="GO" id="GO:0044183">
    <property type="term" value="F:protein folding chaperone"/>
    <property type="evidence" value="ECO:0007669"/>
    <property type="project" value="TreeGrafter"/>
</dbReference>
<accession>A0A1G4T201</accession>
<dbReference type="Proteomes" id="UP000199150">
    <property type="component" value="Unassembled WGS sequence"/>
</dbReference>
<proteinExistence type="predicted"/>
<evidence type="ECO:0000313" key="7">
    <source>
        <dbReference type="Proteomes" id="UP000199150"/>
    </source>
</evidence>
<dbReference type="InterPro" id="IPR000397">
    <property type="entry name" value="Heat_shock_Hsp33"/>
</dbReference>
<keyword evidence="4" id="KW-0143">Chaperone</keyword>
<dbReference type="GO" id="GO:0042026">
    <property type="term" value="P:protein refolding"/>
    <property type="evidence" value="ECO:0007669"/>
    <property type="project" value="TreeGrafter"/>
</dbReference>